<evidence type="ECO:0000259" key="1">
    <source>
        <dbReference type="Pfam" id="PF13472"/>
    </source>
</evidence>
<reference evidence="3" key="4">
    <citation type="submission" date="2024-02" db="EMBL/GenBank/DDBJ databases">
        <title>Comparative genomics of Cryptococcus and Kwoniella reveals pathogenesis evolution and contrasting modes of karyotype evolution via chromosome fusion or intercentromeric recombination.</title>
        <authorList>
            <person name="Coelho M.A."/>
            <person name="David-Palma M."/>
            <person name="Shea T."/>
            <person name="Bowers K."/>
            <person name="McGinley-Smith S."/>
            <person name="Mohammad A.W."/>
            <person name="Gnirke A."/>
            <person name="Yurkov A.M."/>
            <person name="Nowrousian M."/>
            <person name="Sun S."/>
            <person name="Cuomo C.A."/>
            <person name="Heitman J."/>
        </authorList>
    </citation>
    <scope>NUCLEOTIDE SEQUENCE</scope>
    <source>
        <strain evidence="3">CBS 10737</strain>
    </source>
</reference>
<dbReference type="InterPro" id="IPR045136">
    <property type="entry name" value="Iah1-like"/>
</dbReference>
<dbReference type="InterPro" id="IPR013830">
    <property type="entry name" value="SGNH_hydro"/>
</dbReference>
<dbReference type="OrthoDB" id="671439at2759"/>
<sequence>MASAAYTDAIMLFGDSLTQAWTDGSLSQRMAEYYSRRCDIVNRGFGGYNSDWAIPVFEQVFATREAREKGYAQNVKLITIWLGANDATIPGEPQCVPLDRYKSNLVKLIKLIKEPSSAYYSPDTKIVLINAPPIIENDWVKARVEKWESFGSTGPKPEQNRDKRVTKSYAEAAIEIAKEQQVPIVDIWTAIVDVAGGEGDDQLAPYFYDGLHLTSEGYAVLFKALSALIIDRYPELDPEQIPMRMPHWADVDLGNPREAFNKVKQGRLAGEL</sequence>
<feature type="domain" description="SGNH hydrolase-type esterase" evidence="1">
    <location>
        <begin position="12"/>
        <end position="220"/>
    </location>
</feature>
<evidence type="ECO:0000313" key="3">
    <source>
        <dbReference type="EMBL" id="WWC68934.1"/>
    </source>
</evidence>
<evidence type="ECO:0000313" key="2">
    <source>
        <dbReference type="EMBL" id="OCF51154.1"/>
    </source>
</evidence>
<dbReference type="GeneID" id="30171589"/>
<dbReference type="EMBL" id="KI894009">
    <property type="protein sequence ID" value="OCF51154.1"/>
    <property type="molecule type" value="Genomic_DNA"/>
</dbReference>
<dbReference type="Proteomes" id="UP000094020">
    <property type="component" value="Chromosome 3"/>
</dbReference>
<dbReference type="KEGG" id="kpin:30171589"/>
<protein>
    <submittedName>
        <fullName evidence="2">GDSL Lipase/Acylhydrolase</fullName>
    </submittedName>
</protein>
<dbReference type="SUPFAM" id="SSF52266">
    <property type="entry name" value="SGNH hydrolase"/>
    <property type="match status" value="1"/>
</dbReference>
<dbReference type="RefSeq" id="XP_019012373.1">
    <property type="nucleotide sequence ID" value="XM_019154970.1"/>
</dbReference>
<accession>A0A1B9I6K4</accession>
<reference evidence="2" key="1">
    <citation type="submission" date="2013-07" db="EMBL/GenBank/DDBJ databases">
        <title>The Genome Sequence of Cryptococcus pinus CBS10737.</title>
        <authorList>
            <consortium name="The Broad Institute Genome Sequencing Platform"/>
            <person name="Cuomo C."/>
            <person name="Litvintseva A."/>
            <person name="Chen Y."/>
            <person name="Heitman J."/>
            <person name="Sun S."/>
            <person name="Springer D."/>
            <person name="Dromer F."/>
            <person name="Young S.K."/>
            <person name="Zeng Q."/>
            <person name="Gargeya S."/>
            <person name="Fitzgerald M."/>
            <person name="Abouelleil A."/>
            <person name="Alvarado L."/>
            <person name="Berlin A.M."/>
            <person name="Chapman S.B."/>
            <person name="Dewar J."/>
            <person name="Goldberg J."/>
            <person name="Griggs A."/>
            <person name="Gujja S."/>
            <person name="Hansen M."/>
            <person name="Howarth C."/>
            <person name="Imamovic A."/>
            <person name="Larimer J."/>
            <person name="McCowan C."/>
            <person name="Murphy C."/>
            <person name="Pearson M."/>
            <person name="Priest M."/>
            <person name="Roberts A."/>
            <person name="Saif S."/>
            <person name="Shea T."/>
            <person name="Sykes S."/>
            <person name="Wortman J."/>
            <person name="Nusbaum C."/>
            <person name="Birren B."/>
        </authorList>
    </citation>
    <scope>NUCLEOTIDE SEQUENCE [LARGE SCALE GENOMIC DNA]</scope>
    <source>
        <strain evidence="2">CBS 10737</strain>
    </source>
</reference>
<dbReference type="InterPro" id="IPR036514">
    <property type="entry name" value="SGNH_hydro_sf"/>
</dbReference>
<dbReference type="Gene3D" id="3.40.50.1110">
    <property type="entry name" value="SGNH hydrolase"/>
    <property type="match status" value="1"/>
</dbReference>
<organism evidence="2">
    <name type="scientific">Kwoniella pini CBS 10737</name>
    <dbReference type="NCBI Taxonomy" id="1296096"/>
    <lineage>
        <taxon>Eukaryota</taxon>
        <taxon>Fungi</taxon>
        <taxon>Dikarya</taxon>
        <taxon>Basidiomycota</taxon>
        <taxon>Agaricomycotina</taxon>
        <taxon>Tremellomycetes</taxon>
        <taxon>Tremellales</taxon>
        <taxon>Cryptococcaceae</taxon>
        <taxon>Kwoniella</taxon>
    </lineage>
</organism>
<reference evidence="3" key="2">
    <citation type="submission" date="2013-07" db="EMBL/GenBank/DDBJ databases">
        <authorList>
            <consortium name="The Broad Institute Genome Sequencing Platform"/>
            <person name="Cuomo C."/>
            <person name="Litvintseva A."/>
            <person name="Chen Y."/>
            <person name="Heitman J."/>
            <person name="Sun S."/>
            <person name="Springer D."/>
            <person name="Dromer F."/>
            <person name="Young S.K."/>
            <person name="Zeng Q."/>
            <person name="Gargeya S."/>
            <person name="Fitzgerald M."/>
            <person name="Abouelleil A."/>
            <person name="Alvarado L."/>
            <person name="Berlin A.M."/>
            <person name="Chapman S.B."/>
            <person name="Dewar J."/>
            <person name="Goldberg J."/>
            <person name="Griggs A."/>
            <person name="Gujja S."/>
            <person name="Hansen M."/>
            <person name="Howarth C."/>
            <person name="Imamovic A."/>
            <person name="Larimer J."/>
            <person name="McCowan C."/>
            <person name="Murphy C."/>
            <person name="Pearson M."/>
            <person name="Priest M."/>
            <person name="Roberts A."/>
            <person name="Saif S."/>
            <person name="Shea T."/>
            <person name="Sykes S."/>
            <person name="Wortman J."/>
            <person name="Nusbaum C."/>
            <person name="Birren B."/>
        </authorList>
    </citation>
    <scope>NUCLEOTIDE SEQUENCE</scope>
    <source>
        <strain evidence="3">CBS 10737</strain>
    </source>
</reference>
<evidence type="ECO:0000313" key="4">
    <source>
        <dbReference type="Proteomes" id="UP000094020"/>
    </source>
</evidence>
<reference evidence="2" key="3">
    <citation type="submission" date="2016-07" db="EMBL/GenBank/DDBJ databases">
        <title>Evolution of pathogenesis and genome organization in the Tremellales.</title>
        <authorList>
            <person name="Cuomo C."/>
            <person name="Litvintseva A."/>
            <person name="Heitman J."/>
            <person name="Chen Y."/>
            <person name="Sun S."/>
            <person name="Springer D."/>
            <person name="Dromer F."/>
            <person name="Young S."/>
            <person name="Zeng Q."/>
            <person name="Chapman S."/>
            <person name="Gujja S."/>
            <person name="Saif S."/>
            <person name="Birren B."/>
        </authorList>
    </citation>
    <scope>NUCLEOTIDE SEQUENCE</scope>
    <source>
        <strain evidence="2">CBS 10737</strain>
    </source>
</reference>
<dbReference type="STRING" id="1296096.A0A1B9I6K4"/>
<proteinExistence type="predicted"/>
<dbReference type="EMBL" id="CP144521">
    <property type="protein sequence ID" value="WWC68934.1"/>
    <property type="molecule type" value="Genomic_DNA"/>
</dbReference>
<dbReference type="Pfam" id="PF13472">
    <property type="entry name" value="Lipase_GDSL_2"/>
    <property type="match status" value="1"/>
</dbReference>
<dbReference type="PANTHER" id="PTHR14209">
    <property type="entry name" value="ISOAMYL ACETATE-HYDROLYZING ESTERASE 1"/>
    <property type="match status" value="1"/>
</dbReference>
<dbReference type="PANTHER" id="PTHR14209:SF19">
    <property type="entry name" value="ISOAMYL ACETATE-HYDROLYZING ESTERASE 1 HOMOLOG"/>
    <property type="match status" value="1"/>
</dbReference>
<name>A0A1B9I6K4_9TREE</name>
<dbReference type="AlphaFoldDB" id="A0A1B9I6K4"/>
<dbReference type="CDD" id="cd01838">
    <property type="entry name" value="Isoamyl_acetate_hydrolase_like"/>
    <property type="match status" value="1"/>
</dbReference>
<keyword evidence="4" id="KW-1185">Reference proteome</keyword>
<gene>
    <name evidence="2" type="ORF">I206_03220</name>
    <name evidence="3" type="ORF">I206_102870</name>
</gene>